<accession>A0A6C1KKL1</accession>
<dbReference type="GeneID" id="95772217"/>
<dbReference type="OrthoDB" id="9787204at2"/>
<dbReference type="EMBL" id="VAUP01000004">
    <property type="protein sequence ID" value="TLX44832.1"/>
    <property type="molecule type" value="Genomic_DNA"/>
</dbReference>
<organism evidence="1 2">
    <name type="scientific">Xanthobacter autotrophicus</name>
    <dbReference type="NCBI Taxonomy" id="280"/>
    <lineage>
        <taxon>Bacteria</taxon>
        <taxon>Pseudomonadati</taxon>
        <taxon>Pseudomonadota</taxon>
        <taxon>Alphaproteobacteria</taxon>
        <taxon>Hyphomicrobiales</taxon>
        <taxon>Xanthobacteraceae</taxon>
        <taxon>Xanthobacter</taxon>
    </lineage>
</organism>
<name>A0A6C1KKL1_XANAU</name>
<reference evidence="1 2" key="1">
    <citation type="submission" date="2019-05" db="EMBL/GenBank/DDBJ databases">
        <authorList>
            <person name="Zhou X."/>
        </authorList>
    </citation>
    <scope>NUCLEOTIDE SEQUENCE [LARGE SCALE GENOMIC DNA]</scope>
    <source>
        <strain evidence="1 2">DSM 432</strain>
    </source>
</reference>
<dbReference type="AlphaFoldDB" id="A0A6C1KKL1"/>
<dbReference type="Proteomes" id="UP000305131">
    <property type="component" value="Unassembled WGS sequence"/>
</dbReference>
<comment type="caution">
    <text evidence="1">The sequence shown here is derived from an EMBL/GenBank/DDBJ whole genome shotgun (WGS) entry which is preliminary data.</text>
</comment>
<proteinExistence type="predicted"/>
<gene>
    <name evidence="1" type="ORF">FBQ73_01930</name>
</gene>
<sequence>MHQTRVRRTRNGPHFDGTLRQSDQLAELFAAGLHGLANPALALLTVLRNNPLAHVTINEMTTIASVWTHAQFIDSAQIKGHALGLRIAAGNVPNFVDLATGGWGGLIQDWLNSSQTPTMANFATLADVLAGCVTRVTPDARDGLFTAATSPKGDGQPTR</sequence>
<protein>
    <submittedName>
        <fullName evidence="1">Uncharacterized protein</fullName>
    </submittedName>
</protein>
<dbReference type="RefSeq" id="WP_138397833.1">
    <property type="nucleotide sequence ID" value="NZ_JBAFVI010000009.1"/>
</dbReference>
<evidence type="ECO:0000313" key="1">
    <source>
        <dbReference type="EMBL" id="TLX44832.1"/>
    </source>
</evidence>
<evidence type="ECO:0000313" key="2">
    <source>
        <dbReference type="Proteomes" id="UP000305131"/>
    </source>
</evidence>